<dbReference type="InterPro" id="IPR058550">
    <property type="entry name" value="Plasmid_parti_N"/>
</dbReference>
<name>A0A7X0DKU7_9SPIR</name>
<proteinExistence type="predicted"/>
<feature type="domain" description="Plasmid partition protein putative N-terminal" evidence="1">
    <location>
        <begin position="28"/>
        <end position="130"/>
    </location>
</feature>
<evidence type="ECO:0000313" key="4">
    <source>
        <dbReference type="Proteomes" id="UP000575983"/>
    </source>
</evidence>
<dbReference type="Proteomes" id="UP000575983">
    <property type="component" value="Unassembled WGS sequence"/>
</dbReference>
<dbReference type="Pfam" id="PF25882">
    <property type="entry name" value="Plasmid_parti_C"/>
    <property type="match status" value="1"/>
</dbReference>
<dbReference type="NCBIfam" id="NF033725">
    <property type="entry name" value="borfam_49"/>
    <property type="match status" value="1"/>
</dbReference>
<comment type="caution">
    <text evidence="3">The sequence shown here is derived from an EMBL/GenBank/DDBJ whole genome shotgun (WGS) entry which is preliminary data.</text>
</comment>
<evidence type="ECO:0008006" key="5">
    <source>
        <dbReference type="Google" id="ProtNLM"/>
    </source>
</evidence>
<dbReference type="EMBL" id="JACHFC010000008">
    <property type="protein sequence ID" value="MBB6208489.1"/>
    <property type="molecule type" value="Genomic_DNA"/>
</dbReference>
<evidence type="ECO:0000313" key="3">
    <source>
        <dbReference type="EMBL" id="MBB6208489.1"/>
    </source>
</evidence>
<sequence>MGKKENKKHVTLYKRVEIPTGEELNLDNNQDEEFRNYNELKEQLKLNLKSDINNKIQRMKILHKIKQKELYKYDGFKSFKQFIKSYVIAKSQAYMYLKIYEKVLEGVISIEKVKEMGFVAAYKNILKNNSSYVYKENMIEKNMGEDGDSQNMYIKILIKDKEVYDFCKKDTKRISFILEGLIKDKKNILSDIMIEYENYKKDKKKKMNS</sequence>
<keyword evidence="4" id="KW-1185">Reference proteome</keyword>
<dbReference type="AlphaFoldDB" id="A0A7X0DKU7"/>
<dbReference type="InterPro" id="IPR002596">
    <property type="entry name" value="Plasmid_parti"/>
</dbReference>
<evidence type="ECO:0000259" key="1">
    <source>
        <dbReference type="Pfam" id="PF01672"/>
    </source>
</evidence>
<reference evidence="3 4" key="1">
    <citation type="submission" date="2020-08" db="EMBL/GenBank/DDBJ databases">
        <title>Genomic Encyclopedia of Type Strains, Phase IV (KMG-IV): sequencing the most valuable type-strain genomes for metagenomic binning, comparative biology and taxonomic classification.</title>
        <authorList>
            <person name="Goeker M."/>
        </authorList>
    </citation>
    <scope>NUCLEOTIDE SEQUENCE [LARGE SCALE GENOMIC DNA]</scope>
    <source>
        <strain evidence="3 4">DSM 17992</strain>
    </source>
</reference>
<dbReference type="InterPro" id="IPR058551">
    <property type="entry name" value="Plasmid_parti_C"/>
</dbReference>
<protein>
    <recommendedName>
        <fullName evidence="5">Plasmid partition protein</fullName>
    </recommendedName>
</protein>
<dbReference type="Pfam" id="PF01672">
    <property type="entry name" value="Plasmid_parti_N"/>
    <property type="match status" value="1"/>
</dbReference>
<gene>
    <name evidence="3" type="ORF">HNQ06_001019</name>
</gene>
<accession>A0A7X0DKU7</accession>
<organism evidence="3 4">
    <name type="scientific">Borreliella lanei</name>
    <dbReference type="NCBI Taxonomy" id="373540"/>
    <lineage>
        <taxon>Bacteria</taxon>
        <taxon>Pseudomonadati</taxon>
        <taxon>Spirochaetota</taxon>
        <taxon>Spirochaetia</taxon>
        <taxon>Spirochaetales</taxon>
        <taxon>Borreliaceae</taxon>
        <taxon>Borreliella</taxon>
    </lineage>
</organism>
<feature type="domain" description="Plasmid partition protein putative C-terminal" evidence="2">
    <location>
        <begin position="149"/>
        <end position="198"/>
    </location>
</feature>
<evidence type="ECO:0000259" key="2">
    <source>
        <dbReference type="Pfam" id="PF25882"/>
    </source>
</evidence>
<dbReference type="RefSeq" id="WP_184107848.1">
    <property type="nucleotide sequence ID" value="NZ_CP179523.1"/>
</dbReference>